<evidence type="ECO:0008006" key="13">
    <source>
        <dbReference type="Google" id="ProtNLM"/>
    </source>
</evidence>
<dbReference type="CDD" id="cd16576">
    <property type="entry name" value="RING-HC_TRIM9-like_C-I"/>
    <property type="match status" value="1"/>
</dbReference>
<evidence type="ECO:0000256" key="6">
    <source>
        <dbReference type="SAM" id="MobiDB-lite"/>
    </source>
</evidence>
<feature type="domain" description="Fibronectin type-III" evidence="9">
    <location>
        <begin position="432"/>
        <end position="525"/>
    </location>
</feature>
<dbReference type="FunFam" id="2.60.120.920:FF:000009">
    <property type="entry name" value="E3 ubiquitin-protein ligase TRIM9 isoform X1"/>
    <property type="match status" value="1"/>
</dbReference>
<dbReference type="Gene3D" id="3.30.40.10">
    <property type="entry name" value="Zinc/RING finger domain, C3HC4 (zinc finger)"/>
    <property type="match status" value="1"/>
</dbReference>
<dbReference type="SMART" id="SM00336">
    <property type="entry name" value="BBOX"/>
    <property type="match status" value="2"/>
</dbReference>
<evidence type="ECO:0000259" key="10">
    <source>
        <dbReference type="PROSITE" id="PS51262"/>
    </source>
</evidence>
<dbReference type="InterPro" id="IPR003877">
    <property type="entry name" value="SPRY_dom"/>
</dbReference>
<dbReference type="Gene3D" id="3.30.160.60">
    <property type="entry name" value="Classic Zinc Finger"/>
    <property type="match status" value="1"/>
</dbReference>
<dbReference type="InterPro" id="IPR013320">
    <property type="entry name" value="ConA-like_dom_sf"/>
</dbReference>
<dbReference type="InterPro" id="IPR000315">
    <property type="entry name" value="Znf_B-box"/>
</dbReference>
<evidence type="ECO:0000313" key="12">
    <source>
        <dbReference type="Proteomes" id="UP000827092"/>
    </source>
</evidence>
<dbReference type="Pfam" id="PF00041">
    <property type="entry name" value="fn3"/>
    <property type="match status" value="1"/>
</dbReference>
<dbReference type="GO" id="GO:0008270">
    <property type="term" value="F:zinc ion binding"/>
    <property type="evidence" value="ECO:0007669"/>
    <property type="project" value="UniProtKB-KW"/>
</dbReference>
<keyword evidence="12" id="KW-1185">Reference proteome</keyword>
<evidence type="ECO:0000256" key="1">
    <source>
        <dbReference type="ARBA" id="ARBA00022723"/>
    </source>
</evidence>
<evidence type="ECO:0000259" key="9">
    <source>
        <dbReference type="PROSITE" id="PS50853"/>
    </source>
</evidence>
<dbReference type="SUPFAM" id="SSF57850">
    <property type="entry name" value="RING/U-box"/>
    <property type="match status" value="1"/>
</dbReference>
<dbReference type="Gene3D" id="1.20.5.170">
    <property type="match status" value="1"/>
</dbReference>
<dbReference type="InterPro" id="IPR001841">
    <property type="entry name" value="Znf_RING"/>
</dbReference>
<dbReference type="InterPro" id="IPR003649">
    <property type="entry name" value="Bbox_C"/>
</dbReference>
<dbReference type="CDD" id="cd12889">
    <property type="entry name" value="SPRY_PRY_TRIM67_9"/>
    <property type="match status" value="1"/>
</dbReference>
<reference evidence="11 12" key="1">
    <citation type="journal article" date="2022" name="Nat. Ecol. Evol.">
        <title>A masculinizing supergene underlies an exaggerated male reproductive morph in a spider.</title>
        <authorList>
            <person name="Hendrickx F."/>
            <person name="De Corte Z."/>
            <person name="Sonet G."/>
            <person name="Van Belleghem S.M."/>
            <person name="Kostlbacher S."/>
            <person name="Vangestel C."/>
        </authorList>
    </citation>
    <scope>NUCLEOTIDE SEQUENCE [LARGE SCALE GENOMIC DNA]</scope>
    <source>
        <strain evidence="11">W744_W776</strain>
    </source>
</reference>
<gene>
    <name evidence="11" type="ORF">JTE90_004128</name>
</gene>
<evidence type="ECO:0000259" key="7">
    <source>
        <dbReference type="PROSITE" id="PS50119"/>
    </source>
</evidence>
<dbReference type="SMART" id="SM00449">
    <property type="entry name" value="SPRY"/>
    <property type="match status" value="1"/>
</dbReference>
<sequence length="719" mass="79708">MMEDELKCPLCKHFFSNPVLLPCYHSLCLNCAIHVQQPAQHGNTNNNTGNAYEPCNNSNPPPPDETINEDSNADGPDVDKLSLVSETDSGVVCNSRPNSYVGTPSQGVLYPPLHSSALSLGCPVCQKTVYFDENGVHNLPKNRALQNIVDKYGESRNLAVQCQLCEEDPQEAAVMCLQCEVFYCAACREGCHPARGPLAKHTLVNPQEGKAALRAKNKTKEPKCADHCEEGLSMYCMLCKVPVCVLCLQEGRHLSHDVQALGSMCKAQKTELSQNLQILSEKAKGTTEFIQRLKSMSDKASENCIQLESEIGAECDTLIELINVRKQQLVDFVRKERDYKVKSLKEQVGVCTGKLQQTTGLLQFCIEALKETDPSTFLQVGSSLIHRVSNLDLTWGQDIPCTPWVTEEFDLTLDNQSVVQSIENMTFLQMKPPGEPIIIPEECTSENNSITVAWQPHPSSFVEGYILELDDGNNGAFREVYCGKETICTVDGLHFNCFYNARVKAYNSTGEGQYSEPIALQTSEVAWFTFDPTAAHPEIVLSNENLTVTCDSYEHRVVLGSIGFSRGVHYWEVTITKYDNNADPAFGIARFDVVKDLMLGKDDKGWSMYIDHQRSWFLHSESHSRRTEGGITTGSVIGVLLDLEQHQLSFFVNDERQGPVAFNDLHGVFFPAFSLNRNVQITVQTALEPPTGAGLDLNSCNDSVSQLSMSTTMSPTHMT</sequence>
<accession>A0AAV6TWW1</accession>
<name>A0AAV6TWW1_9ARAC</name>
<dbReference type="Pfam" id="PF00643">
    <property type="entry name" value="zf-B_box"/>
    <property type="match status" value="1"/>
</dbReference>
<dbReference type="AlphaFoldDB" id="A0AAV6TWW1"/>
<evidence type="ECO:0000259" key="8">
    <source>
        <dbReference type="PROSITE" id="PS50188"/>
    </source>
</evidence>
<evidence type="ECO:0000313" key="11">
    <source>
        <dbReference type="EMBL" id="KAG8176288.1"/>
    </source>
</evidence>
<dbReference type="CDD" id="cd00063">
    <property type="entry name" value="FN3"/>
    <property type="match status" value="1"/>
</dbReference>
<keyword evidence="4" id="KW-0175">Coiled coil</keyword>
<dbReference type="InterPro" id="IPR043136">
    <property type="entry name" value="B30.2/SPRY_sf"/>
</dbReference>
<dbReference type="Gene3D" id="2.60.120.920">
    <property type="match status" value="1"/>
</dbReference>
<feature type="domain" description="B30.2/SPRY" evidence="8">
    <location>
        <begin position="507"/>
        <end position="692"/>
    </location>
</feature>
<dbReference type="FunFam" id="2.60.40.10:FF:000178">
    <property type="entry name" value="E3 ubiquitin-protein ligase TRIM9 isoform X1"/>
    <property type="match status" value="1"/>
</dbReference>
<dbReference type="PROSITE" id="PS51262">
    <property type="entry name" value="COS"/>
    <property type="match status" value="1"/>
</dbReference>
<keyword evidence="1" id="KW-0479">Metal-binding</keyword>
<dbReference type="SMART" id="SM00184">
    <property type="entry name" value="RING"/>
    <property type="match status" value="2"/>
</dbReference>
<dbReference type="Pfam" id="PF00097">
    <property type="entry name" value="zf-C3HC4"/>
    <property type="match status" value="1"/>
</dbReference>
<dbReference type="InterPro" id="IPR017903">
    <property type="entry name" value="COS_domain"/>
</dbReference>
<dbReference type="GO" id="GO:0043005">
    <property type="term" value="C:neuron projection"/>
    <property type="evidence" value="ECO:0007669"/>
    <property type="project" value="TreeGrafter"/>
</dbReference>
<dbReference type="EMBL" id="JAFNEN010000899">
    <property type="protein sequence ID" value="KAG8176288.1"/>
    <property type="molecule type" value="Genomic_DNA"/>
</dbReference>
<dbReference type="InterPro" id="IPR013783">
    <property type="entry name" value="Ig-like_fold"/>
</dbReference>
<dbReference type="Pfam" id="PF22586">
    <property type="entry name" value="ANCHR-like_BBOX"/>
    <property type="match status" value="1"/>
</dbReference>
<dbReference type="PROSITE" id="PS50188">
    <property type="entry name" value="B302_SPRY"/>
    <property type="match status" value="1"/>
</dbReference>
<evidence type="ECO:0000256" key="5">
    <source>
        <dbReference type="PROSITE-ProRule" id="PRU00024"/>
    </source>
</evidence>
<keyword evidence="3" id="KW-0862">Zinc</keyword>
<evidence type="ECO:0000256" key="4">
    <source>
        <dbReference type="ARBA" id="ARBA00023054"/>
    </source>
</evidence>
<evidence type="ECO:0000256" key="2">
    <source>
        <dbReference type="ARBA" id="ARBA00022771"/>
    </source>
</evidence>
<dbReference type="InterPro" id="IPR018957">
    <property type="entry name" value="Znf_C3HC4_RING-type"/>
</dbReference>
<organism evidence="11 12">
    <name type="scientific">Oedothorax gibbosus</name>
    <dbReference type="NCBI Taxonomy" id="931172"/>
    <lineage>
        <taxon>Eukaryota</taxon>
        <taxon>Metazoa</taxon>
        <taxon>Ecdysozoa</taxon>
        <taxon>Arthropoda</taxon>
        <taxon>Chelicerata</taxon>
        <taxon>Arachnida</taxon>
        <taxon>Araneae</taxon>
        <taxon>Araneomorphae</taxon>
        <taxon>Entelegynae</taxon>
        <taxon>Araneoidea</taxon>
        <taxon>Linyphiidae</taxon>
        <taxon>Erigoninae</taxon>
        <taxon>Oedothorax</taxon>
    </lineage>
</organism>
<dbReference type="PROSITE" id="PS50119">
    <property type="entry name" value="ZF_BBOX"/>
    <property type="match status" value="1"/>
</dbReference>
<dbReference type="InterPro" id="IPR003961">
    <property type="entry name" value="FN3_dom"/>
</dbReference>
<dbReference type="GO" id="GO:0007411">
    <property type="term" value="P:axon guidance"/>
    <property type="evidence" value="ECO:0007669"/>
    <property type="project" value="TreeGrafter"/>
</dbReference>
<dbReference type="InterPro" id="IPR013083">
    <property type="entry name" value="Znf_RING/FYVE/PHD"/>
</dbReference>
<dbReference type="PANTHER" id="PTHR24099">
    <property type="entry name" value="E3 UBIQUITIN-PROTEIN LIGASE TRIM36-RELATED"/>
    <property type="match status" value="1"/>
</dbReference>
<feature type="region of interest" description="Disordered" evidence="6">
    <location>
        <begin position="39"/>
        <end position="79"/>
    </location>
</feature>
<evidence type="ECO:0000256" key="3">
    <source>
        <dbReference type="ARBA" id="ARBA00022833"/>
    </source>
</evidence>
<comment type="caution">
    <text evidence="11">The sequence shown here is derived from an EMBL/GenBank/DDBJ whole genome shotgun (WGS) entry which is preliminary data.</text>
</comment>
<dbReference type="SUPFAM" id="SSF57845">
    <property type="entry name" value="B-box zinc-binding domain"/>
    <property type="match status" value="1"/>
</dbReference>
<dbReference type="InterPro" id="IPR036116">
    <property type="entry name" value="FN3_sf"/>
</dbReference>
<dbReference type="Proteomes" id="UP000827092">
    <property type="component" value="Unassembled WGS sequence"/>
</dbReference>
<dbReference type="SUPFAM" id="SSF49265">
    <property type="entry name" value="Fibronectin type III"/>
    <property type="match status" value="1"/>
</dbReference>
<feature type="domain" description="COS" evidence="10">
    <location>
        <begin position="369"/>
        <end position="428"/>
    </location>
</feature>
<dbReference type="CDD" id="cd19803">
    <property type="entry name" value="Bbox1_TRIM9-like_C-I"/>
    <property type="match status" value="1"/>
</dbReference>
<dbReference type="SUPFAM" id="SSF49899">
    <property type="entry name" value="Concanavalin A-like lectins/glucanases"/>
    <property type="match status" value="1"/>
</dbReference>
<proteinExistence type="predicted"/>
<protein>
    <recommendedName>
        <fullName evidence="13">E3 ubiquitin-protein ligase TRIM9</fullName>
    </recommendedName>
</protein>
<dbReference type="InterPro" id="IPR050617">
    <property type="entry name" value="E3_ligase_FN3/SPRY"/>
</dbReference>
<feature type="compositionally biased region" description="Polar residues" evidence="6">
    <location>
        <begin position="39"/>
        <end position="58"/>
    </location>
</feature>
<dbReference type="PROSITE" id="PS50853">
    <property type="entry name" value="FN3"/>
    <property type="match status" value="1"/>
</dbReference>
<dbReference type="Gene3D" id="2.60.40.10">
    <property type="entry name" value="Immunoglobulins"/>
    <property type="match status" value="1"/>
</dbReference>
<dbReference type="InterPro" id="IPR001870">
    <property type="entry name" value="B30.2/SPRY"/>
</dbReference>
<dbReference type="Pfam" id="PF00622">
    <property type="entry name" value="SPRY"/>
    <property type="match status" value="1"/>
</dbReference>
<dbReference type="SMART" id="SM00502">
    <property type="entry name" value="BBC"/>
    <property type="match status" value="1"/>
</dbReference>
<keyword evidence="2 5" id="KW-0863">Zinc-finger</keyword>
<dbReference type="Gene3D" id="4.10.830.40">
    <property type="match status" value="1"/>
</dbReference>
<feature type="domain" description="B box-type" evidence="7">
    <location>
        <begin position="219"/>
        <end position="261"/>
    </location>
</feature>
<dbReference type="PANTHER" id="PTHR24099:SF15">
    <property type="entry name" value="E3 UBIQUITIN-PROTEIN LIGASE TRIM9"/>
    <property type="match status" value="1"/>
</dbReference>
<dbReference type="SMART" id="SM00060">
    <property type="entry name" value="FN3"/>
    <property type="match status" value="1"/>
</dbReference>